<reference evidence="1" key="1">
    <citation type="submission" date="2014-11" db="EMBL/GenBank/DDBJ databases">
        <authorList>
            <person name="Amaro Gonzalez C."/>
        </authorList>
    </citation>
    <scope>NUCLEOTIDE SEQUENCE</scope>
</reference>
<reference evidence="1" key="2">
    <citation type="journal article" date="2015" name="Fish Shellfish Immunol.">
        <title>Early steps in the European eel (Anguilla anguilla)-Vibrio vulnificus interaction in the gills: Role of the RtxA13 toxin.</title>
        <authorList>
            <person name="Callol A."/>
            <person name="Pajuelo D."/>
            <person name="Ebbesson L."/>
            <person name="Teles M."/>
            <person name="MacKenzie S."/>
            <person name="Amaro C."/>
        </authorList>
    </citation>
    <scope>NUCLEOTIDE SEQUENCE</scope>
</reference>
<dbReference type="EMBL" id="GBXM01091893">
    <property type="protein sequence ID" value="JAH16684.1"/>
    <property type="molecule type" value="Transcribed_RNA"/>
</dbReference>
<sequence>MVSCPLNHSDQVFFTTL</sequence>
<organism evidence="1">
    <name type="scientific">Anguilla anguilla</name>
    <name type="common">European freshwater eel</name>
    <name type="synonym">Muraena anguilla</name>
    <dbReference type="NCBI Taxonomy" id="7936"/>
    <lineage>
        <taxon>Eukaryota</taxon>
        <taxon>Metazoa</taxon>
        <taxon>Chordata</taxon>
        <taxon>Craniata</taxon>
        <taxon>Vertebrata</taxon>
        <taxon>Euteleostomi</taxon>
        <taxon>Actinopterygii</taxon>
        <taxon>Neopterygii</taxon>
        <taxon>Teleostei</taxon>
        <taxon>Anguilliformes</taxon>
        <taxon>Anguillidae</taxon>
        <taxon>Anguilla</taxon>
    </lineage>
</organism>
<name>A0A0E9QIQ8_ANGAN</name>
<proteinExistence type="predicted"/>
<protein>
    <submittedName>
        <fullName evidence="1">Uncharacterized protein</fullName>
    </submittedName>
</protein>
<accession>A0A0E9QIQ8</accession>
<evidence type="ECO:0000313" key="1">
    <source>
        <dbReference type="EMBL" id="JAH16684.1"/>
    </source>
</evidence>
<dbReference type="AlphaFoldDB" id="A0A0E9QIQ8"/>